<proteinExistence type="predicted"/>
<protein>
    <recommendedName>
        <fullName evidence="3">AAA+ ATPase domain-containing protein</fullName>
    </recommendedName>
</protein>
<dbReference type="Pfam" id="PF05673">
    <property type="entry name" value="DUF815"/>
    <property type="match status" value="1"/>
</dbReference>
<dbReference type="PANTHER" id="PTHR42935">
    <property type="entry name" value="SLR0930 PROTEIN"/>
    <property type="match status" value="1"/>
</dbReference>
<sequence length="470" mass="53204">MTTTQGKNVTTSFLVNKRIASAMQEALYGAQGLALLKHVLDDEPGQAFLHLLRLLAGAEQVPMQVASAYSEVFYALAASEHVYITTELSDAWQAHLVGRLFEDENPWTAQVERQGRAWWGSQARISATLHRQAARELKALQRLFALSAEVVWEAVQSVVGETMPVLRDAWEPWLDLGTAQESGQKSVRAALIHQLAELADWSELADMLEMHWARQGTGTLARYAVLRWQGNTQILEGIAHPDAIHLDNFVGYERELRKLKANTERFLAGMPAHDALLYGPPGTGKSSSVKALINTYADQGLRLVEVRREYIGDLPQIVAQLRQRAPSYLVFIDDLSFEEHETEYKVLKMLLEGTAEARPQNVLIYATTNRLNLVRELHTDRSKPTEEVNWRDTMDEKQSLVHRFGLRITFSAPSQEQYLQIAQGLAQQRGLAFEEEELRSRALQWERQRVGRSGRLARQFVDELEAEIGR</sequence>
<evidence type="ECO:0000313" key="2">
    <source>
        <dbReference type="Proteomes" id="UP000654345"/>
    </source>
</evidence>
<organism evidence="1 2">
    <name type="scientific">Ktedonobacter robiniae</name>
    <dbReference type="NCBI Taxonomy" id="2778365"/>
    <lineage>
        <taxon>Bacteria</taxon>
        <taxon>Bacillati</taxon>
        <taxon>Chloroflexota</taxon>
        <taxon>Ktedonobacteria</taxon>
        <taxon>Ktedonobacterales</taxon>
        <taxon>Ktedonobacteraceae</taxon>
        <taxon>Ktedonobacter</taxon>
    </lineage>
</organism>
<evidence type="ECO:0000313" key="1">
    <source>
        <dbReference type="EMBL" id="GHO54591.1"/>
    </source>
</evidence>
<dbReference type="Proteomes" id="UP000654345">
    <property type="component" value="Unassembled WGS sequence"/>
</dbReference>
<name>A0ABQ3UPD7_9CHLR</name>
<dbReference type="EMBL" id="BNJG01000001">
    <property type="protein sequence ID" value="GHO54591.1"/>
    <property type="molecule type" value="Genomic_DNA"/>
</dbReference>
<evidence type="ECO:0008006" key="3">
    <source>
        <dbReference type="Google" id="ProtNLM"/>
    </source>
</evidence>
<reference evidence="1 2" key="1">
    <citation type="journal article" date="2021" name="Int. J. Syst. Evol. Microbiol.">
        <title>Reticulibacter mediterranei gen. nov., sp. nov., within the new family Reticulibacteraceae fam. nov., and Ktedonospora formicarum gen. nov., sp. nov., Ktedonobacter robiniae sp. nov., Dictyobacter formicarum sp. nov. and Dictyobacter arantiisoli sp. nov., belonging to the class Ktedonobacteria.</title>
        <authorList>
            <person name="Yabe S."/>
            <person name="Zheng Y."/>
            <person name="Wang C.M."/>
            <person name="Sakai Y."/>
            <person name="Abe K."/>
            <person name="Yokota A."/>
            <person name="Donadio S."/>
            <person name="Cavaletti L."/>
            <person name="Monciardini P."/>
        </authorList>
    </citation>
    <scope>NUCLEOTIDE SEQUENCE [LARGE SCALE GENOMIC DNA]</scope>
    <source>
        <strain evidence="1 2">SOSP1-30</strain>
    </source>
</reference>
<dbReference type="RefSeq" id="WP_201371280.1">
    <property type="nucleotide sequence ID" value="NZ_BNJG01000001.1"/>
</dbReference>
<dbReference type="PANTHER" id="PTHR42935:SF1">
    <property type="entry name" value="SLR0930 PROTEIN"/>
    <property type="match status" value="1"/>
</dbReference>
<accession>A0ABQ3UPD7</accession>
<comment type="caution">
    <text evidence="1">The sequence shown here is derived from an EMBL/GenBank/DDBJ whole genome shotgun (WGS) entry which is preliminary data.</text>
</comment>
<dbReference type="InterPro" id="IPR008533">
    <property type="entry name" value="DUF815"/>
</dbReference>
<dbReference type="SUPFAM" id="SSF52540">
    <property type="entry name" value="P-loop containing nucleoside triphosphate hydrolases"/>
    <property type="match status" value="1"/>
</dbReference>
<keyword evidence="2" id="KW-1185">Reference proteome</keyword>
<gene>
    <name evidence="1" type="ORF">KSB_30660</name>
</gene>
<dbReference type="InterPro" id="IPR027417">
    <property type="entry name" value="P-loop_NTPase"/>
</dbReference>
<dbReference type="Gene3D" id="3.40.50.300">
    <property type="entry name" value="P-loop containing nucleotide triphosphate hydrolases"/>
    <property type="match status" value="1"/>
</dbReference>